<evidence type="ECO:0000313" key="3">
    <source>
        <dbReference type="Proteomes" id="UP000287502"/>
    </source>
</evidence>
<keyword evidence="1" id="KW-0812">Transmembrane</keyword>
<keyword evidence="1" id="KW-1133">Transmembrane helix</keyword>
<dbReference type="RefSeq" id="WP_128466736.1">
    <property type="nucleotide sequence ID" value="NZ_CP035108.1"/>
</dbReference>
<feature type="transmembrane region" description="Helical" evidence="1">
    <location>
        <begin position="42"/>
        <end position="61"/>
    </location>
</feature>
<keyword evidence="1" id="KW-0472">Membrane</keyword>
<sequence>MLSGLITLALTFTGFTLIALSMDKHHAQIIGSEINPKLRPAFMFFGWVLLIVSAVPCVQQYKISIGLSAWFGCMSVSGSLLVLMLAYTPKKVFAGAAGAVPFAALIFLIQVFL</sequence>
<gene>
    <name evidence="2" type="ORF">EP073_08565</name>
</gene>
<evidence type="ECO:0000313" key="2">
    <source>
        <dbReference type="EMBL" id="QAR33450.1"/>
    </source>
</evidence>
<feature type="transmembrane region" description="Helical" evidence="1">
    <location>
        <begin position="92"/>
        <end position="112"/>
    </location>
</feature>
<dbReference type="EMBL" id="CP035108">
    <property type="protein sequence ID" value="QAR33450.1"/>
    <property type="molecule type" value="Genomic_DNA"/>
</dbReference>
<protein>
    <submittedName>
        <fullName evidence="2">DUF3325 domain-containing protein</fullName>
    </submittedName>
</protein>
<evidence type="ECO:0000256" key="1">
    <source>
        <dbReference type="SAM" id="Phobius"/>
    </source>
</evidence>
<feature type="transmembrane region" description="Helical" evidence="1">
    <location>
        <begin position="67"/>
        <end position="85"/>
    </location>
</feature>
<organism evidence="2 3">
    <name type="scientific">Geovibrio thiophilus</name>
    <dbReference type="NCBI Taxonomy" id="139438"/>
    <lineage>
        <taxon>Bacteria</taxon>
        <taxon>Pseudomonadati</taxon>
        <taxon>Deferribacterota</taxon>
        <taxon>Deferribacteres</taxon>
        <taxon>Deferribacterales</taxon>
        <taxon>Geovibrionaceae</taxon>
        <taxon>Geovibrio</taxon>
    </lineage>
</organism>
<dbReference type="OrthoDB" id="8797226at2"/>
<accession>A0A410JZ42</accession>
<reference evidence="2 3" key="1">
    <citation type="submission" date="2019-01" db="EMBL/GenBank/DDBJ databases">
        <title>Geovibrio thiophilus DSM 11263, complete genome.</title>
        <authorList>
            <person name="Spring S."/>
            <person name="Bunk B."/>
            <person name="Sproer C."/>
        </authorList>
    </citation>
    <scope>NUCLEOTIDE SEQUENCE [LARGE SCALE GENOMIC DNA]</scope>
    <source>
        <strain evidence="2 3">DSM 11263</strain>
    </source>
</reference>
<dbReference type="AlphaFoldDB" id="A0A410JZ42"/>
<dbReference type="Proteomes" id="UP000287502">
    <property type="component" value="Chromosome"/>
</dbReference>
<keyword evidence="3" id="KW-1185">Reference proteome</keyword>
<feature type="transmembrane region" description="Helical" evidence="1">
    <location>
        <begin position="6"/>
        <end position="22"/>
    </location>
</feature>
<dbReference type="InterPro" id="IPR021762">
    <property type="entry name" value="DUF3325"/>
</dbReference>
<dbReference type="Pfam" id="PF11804">
    <property type="entry name" value="DUF3325"/>
    <property type="match status" value="1"/>
</dbReference>
<proteinExistence type="predicted"/>
<name>A0A410JZ42_9BACT</name>
<dbReference type="KEGG" id="gtl:EP073_08565"/>